<feature type="region of interest" description="Disordered" evidence="1">
    <location>
        <begin position="28"/>
        <end position="53"/>
    </location>
</feature>
<feature type="chain" id="PRO_5046554324" evidence="2">
    <location>
        <begin position="33"/>
        <end position="64"/>
    </location>
</feature>
<gene>
    <name evidence="3" type="ORF">AB0I48_35785</name>
</gene>
<accession>A0ABV3G5H8</accession>
<proteinExistence type="predicted"/>
<sequence>MTRSARLICILLAVVVAAVAAFLTSGPTATTAAEREPGDTEADPNGSACATPDSTDLVVDLYLV</sequence>
<evidence type="ECO:0000256" key="1">
    <source>
        <dbReference type="SAM" id="MobiDB-lite"/>
    </source>
</evidence>
<dbReference type="EMBL" id="JBFAKC010000032">
    <property type="protein sequence ID" value="MEV0712930.1"/>
    <property type="molecule type" value="Genomic_DNA"/>
</dbReference>
<evidence type="ECO:0000313" key="4">
    <source>
        <dbReference type="Proteomes" id="UP001551695"/>
    </source>
</evidence>
<comment type="caution">
    <text evidence="3">The sequence shown here is derived from an EMBL/GenBank/DDBJ whole genome shotgun (WGS) entry which is preliminary data.</text>
</comment>
<name>A0ABV3G5H8_9NOCA</name>
<protein>
    <submittedName>
        <fullName evidence="3">Uncharacterized protein</fullName>
    </submittedName>
</protein>
<dbReference type="Proteomes" id="UP001551695">
    <property type="component" value="Unassembled WGS sequence"/>
</dbReference>
<reference evidence="3 4" key="1">
    <citation type="submission" date="2024-06" db="EMBL/GenBank/DDBJ databases">
        <title>The Natural Products Discovery Center: Release of the First 8490 Sequenced Strains for Exploring Actinobacteria Biosynthetic Diversity.</title>
        <authorList>
            <person name="Kalkreuter E."/>
            <person name="Kautsar S.A."/>
            <person name="Yang D."/>
            <person name="Bader C.D."/>
            <person name="Teijaro C.N."/>
            <person name="Fluegel L."/>
            <person name="Davis C.M."/>
            <person name="Simpson J.R."/>
            <person name="Lauterbach L."/>
            <person name="Steele A.D."/>
            <person name="Gui C."/>
            <person name="Meng S."/>
            <person name="Li G."/>
            <person name="Viehrig K."/>
            <person name="Ye F."/>
            <person name="Su P."/>
            <person name="Kiefer A.F."/>
            <person name="Nichols A."/>
            <person name="Cepeda A.J."/>
            <person name="Yan W."/>
            <person name="Fan B."/>
            <person name="Jiang Y."/>
            <person name="Adhikari A."/>
            <person name="Zheng C.-J."/>
            <person name="Schuster L."/>
            <person name="Cowan T.M."/>
            <person name="Smanski M.J."/>
            <person name="Chevrette M.G."/>
            <person name="De Carvalho L.P.S."/>
            <person name="Shen B."/>
        </authorList>
    </citation>
    <scope>NUCLEOTIDE SEQUENCE [LARGE SCALE GENOMIC DNA]</scope>
    <source>
        <strain evidence="3 4">NPDC050403</strain>
    </source>
</reference>
<dbReference type="RefSeq" id="WP_357790354.1">
    <property type="nucleotide sequence ID" value="NZ_JBFAKC010000032.1"/>
</dbReference>
<keyword evidence="2" id="KW-0732">Signal</keyword>
<feature type="signal peptide" evidence="2">
    <location>
        <begin position="1"/>
        <end position="32"/>
    </location>
</feature>
<evidence type="ECO:0000256" key="2">
    <source>
        <dbReference type="SAM" id="SignalP"/>
    </source>
</evidence>
<evidence type="ECO:0000313" key="3">
    <source>
        <dbReference type="EMBL" id="MEV0712930.1"/>
    </source>
</evidence>
<organism evidence="3 4">
    <name type="scientific">Nocardia aurea</name>
    <dbReference type="NCBI Taxonomy" id="2144174"/>
    <lineage>
        <taxon>Bacteria</taxon>
        <taxon>Bacillati</taxon>
        <taxon>Actinomycetota</taxon>
        <taxon>Actinomycetes</taxon>
        <taxon>Mycobacteriales</taxon>
        <taxon>Nocardiaceae</taxon>
        <taxon>Nocardia</taxon>
    </lineage>
</organism>
<keyword evidence="4" id="KW-1185">Reference proteome</keyword>